<protein>
    <recommendedName>
        <fullName evidence="3">HAT C-terminal dimerisation domain-containing protein</fullName>
    </recommendedName>
</protein>
<keyword evidence="2" id="KW-1185">Reference proteome</keyword>
<dbReference type="AlphaFoldDB" id="A0A9K3DCS8"/>
<comment type="caution">
    <text evidence="1">The sequence shown here is derived from an EMBL/GenBank/DDBJ whole genome shotgun (WGS) entry which is preliminary data.</text>
</comment>
<accession>A0A9K3DCS8</accession>
<sequence length="66" mass="7752">MLGWVSIYFCTMPSSEAMCERTFSHHSFVHDMAKQAMKNDIVGALLFLRINFNRLPWMRGIVRETE</sequence>
<organism evidence="1 2">
    <name type="scientific">Kipferlia bialata</name>
    <dbReference type="NCBI Taxonomy" id="797122"/>
    <lineage>
        <taxon>Eukaryota</taxon>
        <taxon>Metamonada</taxon>
        <taxon>Carpediemonas-like organisms</taxon>
        <taxon>Kipferlia</taxon>
    </lineage>
</organism>
<evidence type="ECO:0000313" key="2">
    <source>
        <dbReference type="Proteomes" id="UP000265618"/>
    </source>
</evidence>
<dbReference type="Proteomes" id="UP000265618">
    <property type="component" value="Unassembled WGS sequence"/>
</dbReference>
<dbReference type="EMBL" id="BDIP01009788">
    <property type="protein sequence ID" value="GIQ92467.1"/>
    <property type="molecule type" value="Genomic_DNA"/>
</dbReference>
<dbReference type="OrthoDB" id="10254930at2759"/>
<evidence type="ECO:0008006" key="3">
    <source>
        <dbReference type="Google" id="ProtNLM"/>
    </source>
</evidence>
<gene>
    <name evidence="1" type="ORF">KIPB_016255</name>
</gene>
<reference evidence="1 2" key="1">
    <citation type="journal article" date="2018" name="PLoS ONE">
        <title>The draft genome of Kipferlia bialata reveals reductive genome evolution in fornicate parasites.</title>
        <authorList>
            <person name="Tanifuji G."/>
            <person name="Takabayashi S."/>
            <person name="Kume K."/>
            <person name="Takagi M."/>
            <person name="Nakayama T."/>
            <person name="Kamikawa R."/>
            <person name="Inagaki Y."/>
            <person name="Hashimoto T."/>
        </authorList>
    </citation>
    <scope>NUCLEOTIDE SEQUENCE [LARGE SCALE GENOMIC DNA]</scope>
    <source>
        <strain evidence="1">NY0173</strain>
    </source>
</reference>
<name>A0A9K3DCS8_9EUKA</name>
<evidence type="ECO:0000313" key="1">
    <source>
        <dbReference type="EMBL" id="GIQ92467.1"/>
    </source>
</evidence>
<proteinExistence type="predicted"/>